<dbReference type="Proteomes" id="UP001064048">
    <property type="component" value="Chromosome 7"/>
</dbReference>
<dbReference type="EMBL" id="CM046107">
    <property type="protein sequence ID" value="KAI8432386.1"/>
    <property type="molecule type" value="Genomic_DNA"/>
</dbReference>
<protein>
    <submittedName>
        <fullName evidence="1">Uncharacterized protein</fullName>
    </submittedName>
</protein>
<name>A0ACC0K7A7_CHOFU</name>
<evidence type="ECO:0000313" key="1">
    <source>
        <dbReference type="EMBL" id="KAI8432386.1"/>
    </source>
</evidence>
<keyword evidence="2" id="KW-1185">Reference proteome</keyword>
<reference evidence="1 2" key="1">
    <citation type="journal article" date="2022" name="Genome Biol. Evol.">
        <title>The Spruce Budworm Genome: Reconstructing the Evolutionary History of Antifreeze Proteins.</title>
        <authorList>
            <person name="Beliveau C."/>
            <person name="Gagne P."/>
            <person name="Picq S."/>
            <person name="Vernygora O."/>
            <person name="Keeling C.I."/>
            <person name="Pinkney K."/>
            <person name="Doucet D."/>
            <person name="Wen F."/>
            <person name="Johnston J.S."/>
            <person name="Maaroufi H."/>
            <person name="Boyle B."/>
            <person name="Laroche J."/>
            <person name="Dewar K."/>
            <person name="Juretic N."/>
            <person name="Blackburn G."/>
            <person name="Nisole A."/>
            <person name="Brunet B."/>
            <person name="Brandao M."/>
            <person name="Lumley L."/>
            <person name="Duan J."/>
            <person name="Quan G."/>
            <person name="Lucarotti C.J."/>
            <person name="Roe A.D."/>
            <person name="Sperling F.A.H."/>
            <person name="Levesque R.C."/>
            <person name="Cusson M."/>
        </authorList>
    </citation>
    <scope>NUCLEOTIDE SEQUENCE [LARGE SCALE GENOMIC DNA]</scope>
    <source>
        <strain evidence="1">Glfc:IPQL:Cfum</strain>
    </source>
</reference>
<comment type="caution">
    <text evidence="1">The sequence shown here is derived from an EMBL/GenBank/DDBJ whole genome shotgun (WGS) entry which is preliminary data.</text>
</comment>
<organism evidence="1 2">
    <name type="scientific">Choristoneura fumiferana</name>
    <name type="common">Spruce budworm moth</name>
    <name type="synonym">Archips fumiferana</name>
    <dbReference type="NCBI Taxonomy" id="7141"/>
    <lineage>
        <taxon>Eukaryota</taxon>
        <taxon>Metazoa</taxon>
        <taxon>Ecdysozoa</taxon>
        <taxon>Arthropoda</taxon>
        <taxon>Hexapoda</taxon>
        <taxon>Insecta</taxon>
        <taxon>Pterygota</taxon>
        <taxon>Neoptera</taxon>
        <taxon>Endopterygota</taxon>
        <taxon>Lepidoptera</taxon>
        <taxon>Glossata</taxon>
        <taxon>Ditrysia</taxon>
        <taxon>Tortricoidea</taxon>
        <taxon>Tortricidae</taxon>
        <taxon>Tortricinae</taxon>
        <taxon>Choristoneura</taxon>
    </lineage>
</organism>
<gene>
    <name evidence="1" type="ORF">MSG28_004791</name>
</gene>
<sequence>MRTRLNFSMCRVVVKIMDRGARSKFILGLVNKNYGIGKIGLPNLVRNTSKDQEGKPIKWLKIKCLRKKFKIKDGDAVAVMLPNIPDYPIVAMGILGAGGVITSINPIYTAHEVQRQLTSSNAKIIVTIPEITDVVKNALKMAKLDLPIIVIRSDETAVPEGTIAFNELSENVNVDLSCLKEVRRTAKDLCFLPYSSGTTGVPKGVQLTNANIVSNCDQINEPIIKSHNETTDSHQDAVMSVLPFFHIYGASVIMFHKMSHGIKLVTLAKFQPEPFLTALEKYKTNIIFVAPPIVLLMASHPASTPATFQYLETIINGAAPLAASDAERLFDKAKRTFDFRQGYGLTETSPVVSLTPKGLDNYACVGVALPSTDLKIVDKDLNTLGPNEKGELLIRGPQVMKGYKDNDKANKETFTEDGWFRSGDLAVDDAAVIGVPHKTNGEAPKAFIVLKKGHSVPSSEVCAFVKERVAEYKRIHDVTFVDSLPKSSTGKILRRELKEKKNHVWTQGNVVRSPCKDIVVPDTTANEYIWRNLDKWATKTATICAVTNRRYTYGQLYQYTQILGASLRKKFNINDGDTVGLMSPNLPEYPIIALGALEAGAVLSEAKLIFAHPDVVPTIKEALILCKKEIPIICVDVNTGRPEGTVSFKELIEDGHVDLDILKNVKRKASDVSFLLYSSGTTGLPKGVELTHGNLVANCAQQDSELKHYDPSAPEQQTQMVILPMYHSYGLVVAMLHKLSIGLKLREVDFSQGYGLTETSPLATLNPLNSKEYKTVGFALPNMLMRIVDDKMNNLGPNEVGELLFKGPNVMKGYKKNPEANKNAFTEDGWLRTGDLASINEEGRLTIVDRLKELIKVKGYQVPPAELENVVKQHPAVFDAAVIGISDSYTGEKPKAFVVLKEGVKIDDTKIMDFVNQRVAPYKKIKEISFIDAVPKNNSGKILRRVLKDMHDGK</sequence>
<evidence type="ECO:0000313" key="2">
    <source>
        <dbReference type="Proteomes" id="UP001064048"/>
    </source>
</evidence>
<proteinExistence type="predicted"/>
<accession>A0ACC0K7A7</accession>